<evidence type="ECO:0000313" key="2">
    <source>
        <dbReference type="EMBL" id="KAJ9156227.1"/>
    </source>
</evidence>
<organism evidence="2 3">
    <name type="scientific">Pleurostoma richardsiae</name>
    <dbReference type="NCBI Taxonomy" id="41990"/>
    <lineage>
        <taxon>Eukaryota</taxon>
        <taxon>Fungi</taxon>
        <taxon>Dikarya</taxon>
        <taxon>Ascomycota</taxon>
        <taxon>Pezizomycotina</taxon>
        <taxon>Sordariomycetes</taxon>
        <taxon>Sordariomycetidae</taxon>
        <taxon>Calosphaeriales</taxon>
        <taxon>Pleurostomataceae</taxon>
        <taxon>Pleurostoma</taxon>
    </lineage>
</organism>
<evidence type="ECO:0000256" key="1">
    <source>
        <dbReference type="SAM" id="MobiDB-lite"/>
    </source>
</evidence>
<accession>A0AA38RT67</accession>
<comment type="caution">
    <text evidence="2">The sequence shown here is derived from an EMBL/GenBank/DDBJ whole genome shotgun (WGS) entry which is preliminary data.</text>
</comment>
<dbReference type="Proteomes" id="UP001174694">
    <property type="component" value="Unassembled WGS sequence"/>
</dbReference>
<keyword evidence="3" id="KW-1185">Reference proteome</keyword>
<protein>
    <submittedName>
        <fullName evidence="2">Uncharacterized protein</fullName>
    </submittedName>
</protein>
<gene>
    <name evidence="2" type="ORF">NKR23_g906</name>
</gene>
<sequence length="209" mass="23351">MDPTANLGGYRDAAVNARVQPERHPFTYPDRSSGPDASPFGERGRAPIAEMNTGYFKPIPSPALSGTPPCEINQDHKEPPNPAVTHNGEERWTPRGRFQDKTWAELLEELPFGPGVWGLIFTVEGPGMSTREPIPRDDEDGLDSMKRYVNRAIRDWFTRQMKLGGRGSATPRLVLDILIEKMTDENGDGGDEFDDLQLDCTLIVTRRMV</sequence>
<reference evidence="2" key="1">
    <citation type="submission" date="2022-07" db="EMBL/GenBank/DDBJ databases">
        <title>Fungi with potential for degradation of polypropylene.</title>
        <authorList>
            <person name="Gostincar C."/>
        </authorList>
    </citation>
    <scope>NUCLEOTIDE SEQUENCE</scope>
    <source>
        <strain evidence="2">EXF-13308</strain>
    </source>
</reference>
<proteinExistence type="predicted"/>
<dbReference type="EMBL" id="JANBVO010000002">
    <property type="protein sequence ID" value="KAJ9156227.1"/>
    <property type="molecule type" value="Genomic_DNA"/>
</dbReference>
<name>A0AA38RT67_9PEZI</name>
<dbReference type="AlphaFoldDB" id="A0AA38RT67"/>
<evidence type="ECO:0000313" key="3">
    <source>
        <dbReference type="Proteomes" id="UP001174694"/>
    </source>
</evidence>
<feature type="region of interest" description="Disordered" evidence="1">
    <location>
        <begin position="1"/>
        <end position="95"/>
    </location>
</feature>